<evidence type="ECO:0000313" key="1">
    <source>
        <dbReference type="EMBL" id="SAI71019.1"/>
    </source>
</evidence>
<dbReference type="Proteomes" id="UP000076848">
    <property type="component" value="Unassembled WGS sequence"/>
</dbReference>
<sequence>MLTAYYLHRLPADYDIGIIRARARQRGPSWDDTPGLIFKGFLLREAGKHGATESNYASFYLWQGAEGFRDFLLSGKYRTVTDSFGRAAIQTQAALDARQGAAQAARFARLQDIDVEPDEDLDAVLAREVARNREAAARPGVVAAAVSVDPARWRITRAVLSETEPVAGDGGMTWQVLHLARPMLSTLPLAGQ</sequence>
<protein>
    <recommendedName>
        <fullName evidence="3">DUF4865 domain-containing protein</fullName>
    </recommendedName>
</protein>
<dbReference type="InterPro" id="IPR032349">
    <property type="entry name" value="DUF4865"/>
</dbReference>
<reference evidence="1 2" key="1">
    <citation type="submission" date="2016-04" db="EMBL/GenBank/DDBJ databases">
        <authorList>
            <consortium name="Pathogen Informatics"/>
        </authorList>
    </citation>
    <scope>NUCLEOTIDE SEQUENCE [LARGE SCALE GENOMIC DNA]</scope>
    <source>
        <strain evidence="1 2">H050680373</strain>
    </source>
</reference>
<dbReference type="EMBL" id="FKIF01000007">
    <property type="protein sequence ID" value="SAI71019.1"/>
    <property type="molecule type" value="Genomic_DNA"/>
</dbReference>
<accession>A0A157SKL5</accession>
<dbReference type="STRING" id="288768.SAMEA3906486_03307"/>
<dbReference type="AlphaFoldDB" id="A0A157SKL5"/>
<dbReference type="Pfam" id="PF16157">
    <property type="entry name" value="DUF4865"/>
    <property type="match status" value="1"/>
</dbReference>
<proteinExistence type="predicted"/>
<organism evidence="1 2">
    <name type="scientific">Bordetella ansorpii</name>
    <dbReference type="NCBI Taxonomy" id="288768"/>
    <lineage>
        <taxon>Bacteria</taxon>
        <taxon>Pseudomonadati</taxon>
        <taxon>Pseudomonadota</taxon>
        <taxon>Betaproteobacteria</taxon>
        <taxon>Burkholderiales</taxon>
        <taxon>Alcaligenaceae</taxon>
        <taxon>Bordetella</taxon>
    </lineage>
</organism>
<evidence type="ECO:0000313" key="2">
    <source>
        <dbReference type="Proteomes" id="UP000076848"/>
    </source>
</evidence>
<dbReference type="OrthoDB" id="2065010at2"/>
<gene>
    <name evidence="1" type="ORF">SAMEA3906486_03307</name>
</gene>
<evidence type="ECO:0008006" key="3">
    <source>
        <dbReference type="Google" id="ProtNLM"/>
    </source>
</evidence>
<keyword evidence="2" id="KW-1185">Reference proteome</keyword>
<dbReference type="RefSeq" id="WP_066129236.1">
    <property type="nucleotide sequence ID" value="NZ_FKIF01000007.1"/>
</dbReference>
<name>A0A157SKL5_9BORD</name>